<feature type="compositionally biased region" description="Polar residues" evidence="6">
    <location>
        <begin position="23"/>
        <end position="32"/>
    </location>
</feature>
<dbReference type="InterPro" id="IPR052035">
    <property type="entry name" value="ZnF_BED_domain_contain"/>
</dbReference>
<dbReference type="SUPFAM" id="SSF53098">
    <property type="entry name" value="Ribonuclease H-like"/>
    <property type="match status" value="1"/>
</dbReference>
<accession>A0A2U1P9K4</accession>
<dbReference type="STRING" id="35608.A0A2U1P9K4"/>
<dbReference type="OrthoDB" id="2610923at2759"/>
<evidence type="ECO:0000313" key="7">
    <source>
        <dbReference type="EMBL" id="PWA82435.1"/>
    </source>
</evidence>
<dbReference type="EMBL" id="PKPP01001473">
    <property type="protein sequence ID" value="PWA82435.1"/>
    <property type="molecule type" value="Genomic_DNA"/>
</dbReference>
<evidence type="ECO:0000256" key="1">
    <source>
        <dbReference type="ARBA" id="ARBA00004123"/>
    </source>
</evidence>
<protein>
    <submittedName>
        <fullName evidence="7">Zinc finger BED domain-containing protein DAYSLEEPER</fullName>
    </submittedName>
</protein>
<proteinExistence type="predicted"/>
<comment type="caution">
    <text evidence="7">The sequence shown here is derived from an EMBL/GenBank/DDBJ whole genome shotgun (WGS) entry which is preliminary data.</text>
</comment>
<evidence type="ECO:0000256" key="6">
    <source>
        <dbReference type="SAM" id="MobiDB-lite"/>
    </source>
</evidence>
<keyword evidence="3" id="KW-0863">Zinc-finger</keyword>
<name>A0A2U1P9K4_ARTAN</name>
<feature type="compositionally biased region" description="Low complexity" evidence="6">
    <location>
        <begin position="8"/>
        <end position="22"/>
    </location>
</feature>
<evidence type="ECO:0000256" key="5">
    <source>
        <dbReference type="ARBA" id="ARBA00023242"/>
    </source>
</evidence>
<evidence type="ECO:0000256" key="4">
    <source>
        <dbReference type="ARBA" id="ARBA00022833"/>
    </source>
</evidence>
<dbReference type="GO" id="GO:0008270">
    <property type="term" value="F:zinc ion binding"/>
    <property type="evidence" value="ECO:0007669"/>
    <property type="project" value="UniProtKB-KW"/>
</dbReference>
<reference evidence="7 8" key="1">
    <citation type="journal article" date="2018" name="Mol. Plant">
        <title>The genome of Artemisia annua provides insight into the evolution of Asteraceae family and artemisinin biosynthesis.</title>
        <authorList>
            <person name="Shen Q."/>
            <person name="Zhang L."/>
            <person name="Liao Z."/>
            <person name="Wang S."/>
            <person name="Yan T."/>
            <person name="Shi P."/>
            <person name="Liu M."/>
            <person name="Fu X."/>
            <person name="Pan Q."/>
            <person name="Wang Y."/>
            <person name="Lv Z."/>
            <person name="Lu X."/>
            <person name="Zhang F."/>
            <person name="Jiang W."/>
            <person name="Ma Y."/>
            <person name="Chen M."/>
            <person name="Hao X."/>
            <person name="Li L."/>
            <person name="Tang Y."/>
            <person name="Lv G."/>
            <person name="Zhou Y."/>
            <person name="Sun X."/>
            <person name="Brodelius P.E."/>
            <person name="Rose J.K.C."/>
            <person name="Tang K."/>
        </authorList>
    </citation>
    <scope>NUCLEOTIDE SEQUENCE [LARGE SCALE GENOMIC DNA]</scope>
    <source>
        <strain evidence="8">cv. Huhao1</strain>
        <tissue evidence="7">Leaf</tissue>
    </source>
</reference>
<dbReference type="SUPFAM" id="SSF57667">
    <property type="entry name" value="beta-beta-alpha zinc fingers"/>
    <property type="match status" value="1"/>
</dbReference>
<evidence type="ECO:0000313" key="8">
    <source>
        <dbReference type="Proteomes" id="UP000245207"/>
    </source>
</evidence>
<dbReference type="PANTHER" id="PTHR46481">
    <property type="entry name" value="ZINC FINGER BED DOMAIN-CONTAINING PROTEIN 4"/>
    <property type="match status" value="1"/>
</dbReference>
<keyword evidence="2" id="KW-0479">Metal-binding</keyword>
<dbReference type="InterPro" id="IPR012337">
    <property type="entry name" value="RNaseH-like_sf"/>
</dbReference>
<keyword evidence="4" id="KW-0862">Zinc</keyword>
<dbReference type="SMART" id="SM00614">
    <property type="entry name" value="ZnF_BED"/>
    <property type="match status" value="1"/>
</dbReference>
<gene>
    <name evidence="7" type="ORF">CTI12_AA178790</name>
</gene>
<dbReference type="GO" id="GO:0005634">
    <property type="term" value="C:nucleus"/>
    <property type="evidence" value="ECO:0007669"/>
    <property type="project" value="UniProtKB-SubCell"/>
</dbReference>
<dbReference type="InterPro" id="IPR036236">
    <property type="entry name" value="Znf_C2H2_sf"/>
</dbReference>
<dbReference type="Proteomes" id="UP000245207">
    <property type="component" value="Unassembled WGS sequence"/>
</dbReference>
<dbReference type="PANTHER" id="PTHR46481:SF10">
    <property type="entry name" value="ZINC FINGER BED DOMAIN-CONTAINING PROTEIN 39"/>
    <property type="match status" value="1"/>
</dbReference>
<organism evidence="7 8">
    <name type="scientific">Artemisia annua</name>
    <name type="common">Sweet wormwood</name>
    <dbReference type="NCBI Taxonomy" id="35608"/>
    <lineage>
        <taxon>Eukaryota</taxon>
        <taxon>Viridiplantae</taxon>
        <taxon>Streptophyta</taxon>
        <taxon>Embryophyta</taxon>
        <taxon>Tracheophyta</taxon>
        <taxon>Spermatophyta</taxon>
        <taxon>Magnoliopsida</taxon>
        <taxon>eudicotyledons</taxon>
        <taxon>Gunneridae</taxon>
        <taxon>Pentapetalae</taxon>
        <taxon>asterids</taxon>
        <taxon>campanulids</taxon>
        <taxon>Asterales</taxon>
        <taxon>Asteraceae</taxon>
        <taxon>Asteroideae</taxon>
        <taxon>Anthemideae</taxon>
        <taxon>Artemisiinae</taxon>
        <taxon>Artemisia</taxon>
    </lineage>
</organism>
<comment type="subcellular location">
    <subcellularLocation>
        <location evidence="1">Nucleus</location>
    </subcellularLocation>
</comment>
<evidence type="ECO:0000256" key="2">
    <source>
        <dbReference type="ARBA" id="ARBA00022723"/>
    </source>
</evidence>
<keyword evidence="5" id="KW-0539">Nucleus</keyword>
<feature type="region of interest" description="Disordered" evidence="6">
    <location>
        <begin position="1"/>
        <end position="62"/>
    </location>
</feature>
<evidence type="ECO:0000256" key="3">
    <source>
        <dbReference type="ARBA" id="ARBA00022771"/>
    </source>
</evidence>
<sequence>MESLPNDGSSSQGLGQNGSTSQRVATGTSKDNPSPEDNEINHTTNNSGNLEEEQEEESSHFKCKKRKQTCPVWLEFKKIKLPAGMEKAKCHHCKRKLSILASRSTTHLGRHLKGCTKQAIYQKQQQRITLQVVDPDSMSQVMTPALVDGRFDMMKMRESMAHWILMHEHPFSIVEEEGFNMMQQRGMLQWEHTSRASIKNDCVQVYEIEKKKLKNYLKGVSKISVTTDMWKSTNQKIECMVLTGNFVDSNWRLQKRVLSFTHLPPPHRARLMLFGEIVQQLQLPHRKLVLECKTRWNSTYHMLSTAIKFREVFPRFQEREPRYLSCPTNEDWIKVEKVCSILEVFDCHQYHIR</sequence>
<dbReference type="AlphaFoldDB" id="A0A2U1P9K4"/>
<keyword evidence="8" id="KW-1185">Reference proteome</keyword>